<dbReference type="AlphaFoldDB" id="A0A392M7B9"/>
<name>A0A392M7B9_9FABA</name>
<sequence>MSEDEVEGEVENEREGEVEKEKEVEKESSTKKGKQPLLNVSKSQSPSPYAHILYPRRKKVKNQDMKFRKFMKMLNKLEMTMPFVEALEKMPKYKKFMKELLVKKRKSIED</sequence>
<organism evidence="3 4">
    <name type="scientific">Trifolium medium</name>
    <dbReference type="NCBI Taxonomy" id="97028"/>
    <lineage>
        <taxon>Eukaryota</taxon>
        <taxon>Viridiplantae</taxon>
        <taxon>Streptophyta</taxon>
        <taxon>Embryophyta</taxon>
        <taxon>Tracheophyta</taxon>
        <taxon>Spermatophyta</taxon>
        <taxon>Magnoliopsida</taxon>
        <taxon>eudicotyledons</taxon>
        <taxon>Gunneridae</taxon>
        <taxon>Pentapetalae</taxon>
        <taxon>rosids</taxon>
        <taxon>fabids</taxon>
        <taxon>Fabales</taxon>
        <taxon>Fabaceae</taxon>
        <taxon>Papilionoideae</taxon>
        <taxon>50 kb inversion clade</taxon>
        <taxon>NPAAA clade</taxon>
        <taxon>Hologalegina</taxon>
        <taxon>IRL clade</taxon>
        <taxon>Trifolieae</taxon>
        <taxon>Trifolium</taxon>
    </lineage>
</organism>
<feature type="compositionally biased region" description="Basic and acidic residues" evidence="1">
    <location>
        <begin position="11"/>
        <end position="30"/>
    </location>
</feature>
<feature type="region of interest" description="Disordered" evidence="1">
    <location>
        <begin position="1"/>
        <end position="50"/>
    </location>
</feature>
<reference evidence="3 4" key="1">
    <citation type="journal article" date="2018" name="Front. Plant Sci.">
        <title>Red Clover (Trifolium pratense) and Zigzag Clover (T. medium) - A Picture of Genomic Similarities and Differences.</title>
        <authorList>
            <person name="Dluhosova J."/>
            <person name="Istvanek J."/>
            <person name="Nedelnik J."/>
            <person name="Repkova J."/>
        </authorList>
    </citation>
    <scope>NUCLEOTIDE SEQUENCE [LARGE SCALE GENOMIC DNA]</scope>
    <source>
        <strain evidence="3">10/8</strain>
        <strain evidence="4">cv. 10/8</strain>
        <tissue evidence="3">Leaf</tissue>
    </source>
</reference>
<feature type="compositionally biased region" description="Acidic residues" evidence="1">
    <location>
        <begin position="1"/>
        <end position="10"/>
    </location>
</feature>
<accession>A0A392M7B9</accession>
<evidence type="ECO:0000313" key="4">
    <source>
        <dbReference type="Proteomes" id="UP000265520"/>
    </source>
</evidence>
<protein>
    <submittedName>
        <fullName evidence="3">Uncharacterized protein</fullName>
    </submittedName>
</protein>
<dbReference type="Proteomes" id="UP000265520">
    <property type="component" value="Unassembled WGS sequence"/>
</dbReference>
<evidence type="ECO:0000313" key="2">
    <source>
        <dbReference type="EMBL" id="MCH82692.1"/>
    </source>
</evidence>
<proteinExistence type="predicted"/>
<dbReference type="EMBL" id="LXQA010004509">
    <property type="protein sequence ID" value="MCH83005.1"/>
    <property type="molecule type" value="Genomic_DNA"/>
</dbReference>
<feature type="compositionally biased region" description="Polar residues" evidence="1">
    <location>
        <begin position="38"/>
        <end position="47"/>
    </location>
</feature>
<evidence type="ECO:0000313" key="3">
    <source>
        <dbReference type="EMBL" id="MCH83005.1"/>
    </source>
</evidence>
<evidence type="ECO:0000256" key="1">
    <source>
        <dbReference type="SAM" id="MobiDB-lite"/>
    </source>
</evidence>
<dbReference type="EMBL" id="LXQA010004040">
    <property type="protein sequence ID" value="MCH82692.1"/>
    <property type="molecule type" value="Genomic_DNA"/>
</dbReference>
<keyword evidence="4" id="KW-1185">Reference proteome</keyword>
<gene>
    <name evidence="2" type="ORF">A2U01_0003503</name>
    <name evidence="3" type="ORF">A2U01_0003819</name>
</gene>
<comment type="caution">
    <text evidence="3">The sequence shown here is derived from an EMBL/GenBank/DDBJ whole genome shotgun (WGS) entry which is preliminary data.</text>
</comment>